<dbReference type="AlphaFoldDB" id="A0A151NXL3"/>
<dbReference type="Proteomes" id="UP000050525">
    <property type="component" value="Unassembled WGS sequence"/>
</dbReference>
<comment type="caution">
    <text evidence="1">The sequence shown here is derived from an EMBL/GenBank/DDBJ whole genome shotgun (WGS) entry which is preliminary data.</text>
</comment>
<protein>
    <submittedName>
        <fullName evidence="1">Uncharacterized protein</fullName>
    </submittedName>
</protein>
<evidence type="ECO:0000313" key="2">
    <source>
        <dbReference type="Proteomes" id="UP000050525"/>
    </source>
</evidence>
<reference evidence="1 2" key="1">
    <citation type="journal article" date="2012" name="Genome Biol.">
        <title>Sequencing three crocodilian genomes to illuminate the evolution of archosaurs and amniotes.</title>
        <authorList>
            <person name="St John J.A."/>
            <person name="Braun E.L."/>
            <person name="Isberg S.R."/>
            <person name="Miles L.G."/>
            <person name="Chong A.Y."/>
            <person name="Gongora J."/>
            <person name="Dalzell P."/>
            <person name="Moran C."/>
            <person name="Bed'hom B."/>
            <person name="Abzhanov A."/>
            <person name="Burgess S.C."/>
            <person name="Cooksey A.M."/>
            <person name="Castoe T.A."/>
            <person name="Crawford N.G."/>
            <person name="Densmore L.D."/>
            <person name="Drew J.C."/>
            <person name="Edwards S.V."/>
            <person name="Faircloth B.C."/>
            <person name="Fujita M.K."/>
            <person name="Greenwold M.J."/>
            <person name="Hoffmann F.G."/>
            <person name="Howard J.M."/>
            <person name="Iguchi T."/>
            <person name="Janes D.E."/>
            <person name="Khan S.Y."/>
            <person name="Kohno S."/>
            <person name="de Koning A.J."/>
            <person name="Lance S.L."/>
            <person name="McCarthy F.M."/>
            <person name="McCormack J.E."/>
            <person name="Merchant M.E."/>
            <person name="Peterson D.G."/>
            <person name="Pollock D.D."/>
            <person name="Pourmand N."/>
            <person name="Raney B.J."/>
            <person name="Roessler K.A."/>
            <person name="Sanford J.R."/>
            <person name="Sawyer R.H."/>
            <person name="Schmidt C.J."/>
            <person name="Triplett E.W."/>
            <person name="Tuberville T.D."/>
            <person name="Venegas-Anaya M."/>
            <person name="Howard J.T."/>
            <person name="Jarvis E.D."/>
            <person name="Guillette L.J.Jr."/>
            <person name="Glenn T.C."/>
            <person name="Green R.E."/>
            <person name="Ray D.A."/>
        </authorList>
    </citation>
    <scope>NUCLEOTIDE SEQUENCE [LARGE SCALE GENOMIC DNA]</scope>
    <source>
        <strain evidence="1">KSC_2009_1</strain>
    </source>
</reference>
<name>A0A151NXL3_ALLMI</name>
<accession>A0A151NXL3</accession>
<dbReference type="EMBL" id="AKHW03001628">
    <property type="protein sequence ID" value="KYO41606.1"/>
    <property type="molecule type" value="Genomic_DNA"/>
</dbReference>
<sequence length="156" mass="16661">MISQASARRAQGRAELSVSAQHLGSLVHCSAGGAGQKQPCTVWEDGLDAGRTQLQNLFFLGKDDSSRAGAVTQKVKRASGGTGPCTGPTSCFSSSWNSLQHPKFFTIQVLVTISLATTSSIVRPAACRPCWIGLKRNDEPANGCHQRKREWSSGMK</sequence>
<organism evidence="1 2">
    <name type="scientific">Alligator mississippiensis</name>
    <name type="common">American alligator</name>
    <dbReference type="NCBI Taxonomy" id="8496"/>
    <lineage>
        <taxon>Eukaryota</taxon>
        <taxon>Metazoa</taxon>
        <taxon>Chordata</taxon>
        <taxon>Craniata</taxon>
        <taxon>Vertebrata</taxon>
        <taxon>Euteleostomi</taxon>
        <taxon>Archelosauria</taxon>
        <taxon>Archosauria</taxon>
        <taxon>Crocodylia</taxon>
        <taxon>Alligatoridae</taxon>
        <taxon>Alligatorinae</taxon>
        <taxon>Alligator</taxon>
    </lineage>
</organism>
<proteinExistence type="predicted"/>
<evidence type="ECO:0000313" key="1">
    <source>
        <dbReference type="EMBL" id="KYO41606.1"/>
    </source>
</evidence>
<keyword evidence="2" id="KW-1185">Reference proteome</keyword>
<gene>
    <name evidence="1" type="ORF">Y1Q_0006365</name>
</gene>